<dbReference type="Proteomes" id="UP000325902">
    <property type="component" value="Unassembled WGS sequence"/>
</dbReference>
<proteinExistence type="inferred from homology"/>
<evidence type="ECO:0000256" key="4">
    <source>
        <dbReference type="ARBA" id="ARBA00022737"/>
    </source>
</evidence>
<feature type="region of interest" description="Disordered" evidence="7">
    <location>
        <begin position="1"/>
        <end position="21"/>
    </location>
</feature>
<evidence type="ECO:0000313" key="8">
    <source>
        <dbReference type="EMBL" id="KAB2579175.1"/>
    </source>
</evidence>
<protein>
    <recommendedName>
        <fullName evidence="6">Geranylgeranyl transferase type-2 subunit alpha</fullName>
        <ecNumber evidence="6">2.5.1.60</ecNumber>
    </recommendedName>
    <alternativeName>
        <fullName evidence="6">Geranylgeranyl transferase type II subunit alpha</fullName>
    </alternativeName>
</protein>
<evidence type="ECO:0000256" key="1">
    <source>
        <dbReference type="ARBA" id="ARBA00006734"/>
    </source>
</evidence>
<dbReference type="PROSITE" id="PS51147">
    <property type="entry name" value="PFTA"/>
    <property type="match status" value="4"/>
</dbReference>
<evidence type="ECO:0000256" key="3">
    <source>
        <dbReference type="ARBA" id="ARBA00022679"/>
    </source>
</evidence>
<evidence type="ECO:0000313" key="9">
    <source>
        <dbReference type="Proteomes" id="UP000325902"/>
    </source>
</evidence>
<gene>
    <name evidence="8" type="primary">BET4</name>
    <name evidence="8" type="ORF">DBV05_g2221</name>
</gene>
<evidence type="ECO:0000256" key="2">
    <source>
        <dbReference type="ARBA" id="ARBA00022602"/>
    </source>
</evidence>
<dbReference type="InterPro" id="IPR002088">
    <property type="entry name" value="Prenyl_trans_a"/>
</dbReference>
<dbReference type="PANTHER" id="PTHR11129">
    <property type="entry name" value="PROTEIN FARNESYLTRANSFERASE ALPHA SUBUNIT/RAB GERANYLGERANYL TRANSFERASE ALPHA SUBUNIT"/>
    <property type="match status" value="1"/>
</dbReference>
<dbReference type="AlphaFoldDB" id="A0A5N5DMM6"/>
<keyword evidence="2 6" id="KW-0637">Prenyltransferase</keyword>
<dbReference type="Gene3D" id="1.25.40.120">
    <property type="entry name" value="Protein prenylyltransferase"/>
    <property type="match status" value="1"/>
</dbReference>
<evidence type="ECO:0000256" key="6">
    <source>
        <dbReference type="RuleBase" id="RU367120"/>
    </source>
</evidence>
<reference evidence="8 9" key="1">
    <citation type="journal article" date="2019" name="Sci. Rep.">
        <title>A multi-omics analysis of the grapevine pathogen Lasiodiplodia theobromae reveals that temperature affects the expression of virulence- and pathogenicity-related genes.</title>
        <authorList>
            <person name="Felix C."/>
            <person name="Meneses R."/>
            <person name="Goncalves M.F.M."/>
            <person name="Tilleman L."/>
            <person name="Duarte A.S."/>
            <person name="Jorrin-Novo J.V."/>
            <person name="Van de Peer Y."/>
            <person name="Deforce D."/>
            <person name="Van Nieuwerburgh F."/>
            <person name="Esteves A.C."/>
            <person name="Alves A."/>
        </authorList>
    </citation>
    <scope>NUCLEOTIDE SEQUENCE [LARGE SCALE GENOMIC DNA]</scope>
    <source>
        <strain evidence="8 9">LA-SOL3</strain>
    </source>
</reference>
<keyword evidence="9" id="KW-1185">Reference proteome</keyword>
<dbReference type="GO" id="GO:0004663">
    <property type="term" value="F:Rab geranylgeranyltransferase activity"/>
    <property type="evidence" value="ECO:0007669"/>
    <property type="project" value="UniProtKB-UniRule"/>
</dbReference>
<dbReference type="GO" id="GO:0005968">
    <property type="term" value="C:Rab-protein geranylgeranyltransferase complex"/>
    <property type="evidence" value="ECO:0007669"/>
    <property type="project" value="TreeGrafter"/>
</dbReference>
<dbReference type="EMBL" id="VCHE01000008">
    <property type="protein sequence ID" value="KAB2579175.1"/>
    <property type="molecule type" value="Genomic_DNA"/>
</dbReference>
<dbReference type="OrthoDB" id="1658at2759"/>
<accession>A0A5N5DMM6</accession>
<comment type="catalytic activity">
    <reaction evidence="5 6">
        <text>geranylgeranyl diphosphate + L-cysteinyl-[protein] = S-geranylgeranyl-L-cysteinyl-[protein] + diphosphate</text>
        <dbReference type="Rhea" id="RHEA:21240"/>
        <dbReference type="Rhea" id="RHEA-COMP:10131"/>
        <dbReference type="Rhea" id="RHEA-COMP:11537"/>
        <dbReference type="ChEBI" id="CHEBI:29950"/>
        <dbReference type="ChEBI" id="CHEBI:33019"/>
        <dbReference type="ChEBI" id="CHEBI:57533"/>
        <dbReference type="ChEBI" id="CHEBI:86021"/>
        <dbReference type="EC" id="2.5.1.60"/>
    </reaction>
</comment>
<dbReference type="GO" id="GO:0097354">
    <property type="term" value="P:prenylation"/>
    <property type="evidence" value="ECO:0007669"/>
    <property type="project" value="UniProtKB-UniRule"/>
</dbReference>
<sequence>MASHGAPRSQSLQHRSEQQKQKELEQIGKYNELVAEVNAKIAATQYTPESLALVSKLLAQNPEYYTIWNHRRLILEHMFKDALASSPSAEEELSSGQQTVLDYITNDLHFLVPLIMKFPKCYWIWNHRIWLLQQSTELLPTSSARRLWQEELGLVGKMLSRDSRNFHGWNYRRLVVSNLEQLDGQHTSMVEPEFEYTTKMIKTNLSNFSAWHNRSKLIPRLLDERNADGEARQKFMKSELDLIQGALYTDPYDQSLWFYHAFLMATLDQNSPRNARIVQDVDDGVRAKYLEAELDTIREMLDGAEDCKWIYQALLETAAALKVAKQGEDAGLATEMAEWLSQLKHLDPLRSARWDDLSKKLKL</sequence>
<dbReference type="EC" id="2.5.1.60" evidence="6"/>
<dbReference type="Pfam" id="PF01239">
    <property type="entry name" value="PPTA"/>
    <property type="match status" value="5"/>
</dbReference>
<keyword evidence="4" id="KW-0677">Repeat</keyword>
<comment type="caution">
    <text evidence="8">The sequence shown here is derived from an EMBL/GenBank/DDBJ whole genome shotgun (WGS) entry which is preliminary data.</text>
</comment>
<evidence type="ECO:0000256" key="5">
    <source>
        <dbReference type="ARBA" id="ARBA00047658"/>
    </source>
</evidence>
<keyword evidence="3 6" id="KW-0808">Transferase</keyword>
<evidence type="ECO:0000256" key="7">
    <source>
        <dbReference type="SAM" id="MobiDB-lite"/>
    </source>
</evidence>
<comment type="function">
    <text evidence="6">Catalyzes the transfer of a geranyl-geranyl moiety from geranyl-geranyl pyrophosphate to cysteines occuring in specific C-terminal amino acid sequences.</text>
</comment>
<name>A0A5N5DMM6_9PEZI</name>
<comment type="similarity">
    <text evidence="1 6">Belongs to the protein prenyltransferase subunit alpha family.</text>
</comment>
<organism evidence="8 9">
    <name type="scientific">Lasiodiplodia theobromae</name>
    <dbReference type="NCBI Taxonomy" id="45133"/>
    <lineage>
        <taxon>Eukaryota</taxon>
        <taxon>Fungi</taxon>
        <taxon>Dikarya</taxon>
        <taxon>Ascomycota</taxon>
        <taxon>Pezizomycotina</taxon>
        <taxon>Dothideomycetes</taxon>
        <taxon>Dothideomycetes incertae sedis</taxon>
        <taxon>Botryosphaeriales</taxon>
        <taxon>Botryosphaeriaceae</taxon>
        <taxon>Lasiodiplodia</taxon>
    </lineage>
</organism>
<dbReference type="PANTHER" id="PTHR11129:SF2">
    <property type="entry name" value="GERANYLGERANYL TRANSFERASE TYPE-2 SUBUNIT ALPHA"/>
    <property type="match status" value="1"/>
</dbReference>
<dbReference type="SUPFAM" id="SSF48439">
    <property type="entry name" value="Protein prenylyltransferase"/>
    <property type="match status" value="1"/>
</dbReference>